<dbReference type="GO" id="GO:0005524">
    <property type="term" value="F:ATP binding"/>
    <property type="evidence" value="ECO:0007669"/>
    <property type="project" value="UniProtKB-KW"/>
</dbReference>
<dbReference type="InterPro" id="IPR039421">
    <property type="entry name" value="Type_1_exporter"/>
</dbReference>
<feature type="domain" description="ABC transmembrane type-1" evidence="9">
    <location>
        <begin position="19"/>
        <end position="299"/>
    </location>
</feature>
<feature type="transmembrane region" description="Helical" evidence="7">
    <location>
        <begin position="273"/>
        <end position="294"/>
    </location>
</feature>
<evidence type="ECO:0000256" key="2">
    <source>
        <dbReference type="ARBA" id="ARBA00022692"/>
    </source>
</evidence>
<evidence type="ECO:0000256" key="5">
    <source>
        <dbReference type="ARBA" id="ARBA00022989"/>
    </source>
</evidence>
<dbReference type="InterPro" id="IPR003439">
    <property type="entry name" value="ABC_transporter-like_ATP-bd"/>
</dbReference>
<dbReference type="PROSITE" id="PS50893">
    <property type="entry name" value="ABC_TRANSPORTER_2"/>
    <property type="match status" value="1"/>
</dbReference>
<dbReference type="PROSITE" id="PS50929">
    <property type="entry name" value="ABC_TM1F"/>
    <property type="match status" value="1"/>
</dbReference>
<evidence type="ECO:0000256" key="6">
    <source>
        <dbReference type="ARBA" id="ARBA00023136"/>
    </source>
</evidence>
<dbReference type="InterPro" id="IPR027417">
    <property type="entry name" value="P-loop_NTPase"/>
</dbReference>
<evidence type="ECO:0000313" key="10">
    <source>
        <dbReference type="EMBL" id="MCL6730136.1"/>
    </source>
</evidence>
<proteinExistence type="predicted"/>
<dbReference type="Gene3D" id="1.20.1560.10">
    <property type="entry name" value="ABC transporter type 1, transmembrane domain"/>
    <property type="match status" value="1"/>
</dbReference>
<dbReference type="Pfam" id="PF00005">
    <property type="entry name" value="ABC_tran"/>
    <property type="match status" value="1"/>
</dbReference>
<reference evidence="10" key="1">
    <citation type="submission" date="2022-05" db="EMBL/GenBank/DDBJ databases">
        <authorList>
            <person name="Jo J.-H."/>
            <person name="Im W.-T."/>
        </authorList>
    </citation>
    <scope>NUCLEOTIDE SEQUENCE</scope>
    <source>
        <strain evidence="10">SE220</strain>
    </source>
</reference>
<dbReference type="Proteomes" id="UP001165342">
    <property type="component" value="Unassembled WGS sequence"/>
</dbReference>
<evidence type="ECO:0000256" key="7">
    <source>
        <dbReference type="SAM" id="Phobius"/>
    </source>
</evidence>
<feature type="transmembrane region" description="Helical" evidence="7">
    <location>
        <begin position="156"/>
        <end position="174"/>
    </location>
</feature>
<evidence type="ECO:0000259" key="8">
    <source>
        <dbReference type="PROSITE" id="PS50893"/>
    </source>
</evidence>
<feature type="domain" description="ABC transporter" evidence="8">
    <location>
        <begin position="332"/>
        <end position="558"/>
    </location>
</feature>
<sequence length="559" mass="60206">MKARQLIAFARPYSGPLSILVLLTTASSILILAVPWLAGQMLARIVSGSASGQGQVIPLLLLCLAGVALLSFGTAYQSARTTAHLLSDLRQRVFDHVQRLPLGFHDGRSKGDTLALMTFEISRLSNFLTATLTTIPSRLLTTLGAIVLMFRIDARLALVVPVLVPAFYLILKIVGRRLRALGRAWQEAEAKVVAVAEEALEMLPATKAFTRERAQSERYQAALRRSAGLAVREGTIYAALEPLIGLLAAFAALAILLLAGHNVRTGQMSAAELFSFLFYAALLTRPVGALAHLYGQVQTARGTLTRLQGVLDIDAENLIDRQSPDWRARGNIVFEDVTFAYPGRETVLRGVNLDIAAGETVALLGANGAGKTAMINLLLRYYMPLSGRIFIDGQDSAGLTVADVRRQIGLVPQSAFLFNGTIRDNIAFGAETPTEERVDRAARLAQASKFIAGLPDGMDTLIGDRGLRLSGGQRQRIALARALINDPPILLFDEATSMFDEEGECAFIAACLDALKGRTVLLVTHRPATLALADRILTLDDGLLHETSRGPAKLNQALG</sequence>
<gene>
    <name evidence="10" type="ORF">LZ538_08740</name>
</gene>
<dbReference type="InterPro" id="IPR017871">
    <property type="entry name" value="ABC_transporter-like_CS"/>
</dbReference>
<name>A0ABT0S308_9SPHN</name>
<protein>
    <submittedName>
        <fullName evidence="10">ABC transporter ATP-binding protein/permease</fullName>
    </submittedName>
</protein>
<dbReference type="InterPro" id="IPR011527">
    <property type="entry name" value="ABC1_TM_dom"/>
</dbReference>
<feature type="transmembrane region" description="Helical" evidence="7">
    <location>
        <begin position="127"/>
        <end position="150"/>
    </location>
</feature>
<feature type="transmembrane region" description="Helical" evidence="7">
    <location>
        <begin position="12"/>
        <end position="36"/>
    </location>
</feature>
<dbReference type="PROSITE" id="PS00211">
    <property type="entry name" value="ABC_TRANSPORTER_1"/>
    <property type="match status" value="1"/>
</dbReference>
<evidence type="ECO:0000256" key="4">
    <source>
        <dbReference type="ARBA" id="ARBA00022840"/>
    </source>
</evidence>
<dbReference type="Gene3D" id="3.40.50.300">
    <property type="entry name" value="P-loop containing nucleotide triphosphate hydrolases"/>
    <property type="match status" value="1"/>
</dbReference>
<keyword evidence="5 7" id="KW-1133">Transmembrane helix</keyword>
<evidence type="ECO:0000259" key="9">
    <source>
        <dbReference type="PROSITE" id="PS50929"/>
    </source>
</evidence>
<evidence type="ECO:0000256" key="1">
    <source>
        <dbReference type="ARBA" id="ARBA00004651"/>
    </source>
</evidence>
<dbReference type="SUPFAM" id="SSF52540">
    <property type="entry name" value="P-loop containing nucleoside triphosphate hydrolases"/>
    <property type="match status" value="1"/>
</dbReference>
<keyword evidence="6 7" id="KW-0472">Membrane</keyword>
<dbReference type="SUPFAM" id="SSF90123">
    <property type="entry name" value="ABC transporter transmembrane region"/>
    <property type="match status" value="1"/>
</dbReference>
<feature type="transmembrane region" description="Helical" evidence="7">
    <location>
        <begin position="234"/>
        <end position="261"/>
    </location>
</feature>
<evidence type="ECO:0000313" key="11">
    <source>
        <dbReference type="Proteomes" id="UP001165342"/>
    </source>
</evidence>
<comment type="subcellular location">
    <subcellularLocation>
        <location evidence="1">Cell membrane</location>
        <topology evidence="1">Multi-pass membrane protein</topology>
    </subcellularLocation>
</comment>
<feature type="transmembrane region" description="Helical" evidence="7">
    <location>
        <begin position="56"/>
        <end position="76"/>
    </location>
</feature>
<comment type="caution">
    <text evidence="10">The sequence shown here is derived from an EMBL/GenBank/DDBJ whole genome shotgun (WGS) entry which is preliminary data.</text>
</comment>
<organism evidence="10 11">
    <name type="scientific">Sphingomonas hankyongi</name>
    <dbReference type="NCBI Taxonomy" id="2908209"/>
    <lineage>
        <taxon>Bacteria</taxon>
        <taxon>Pseudomonadati</taxon>
        <taxon>Pseudomonadota</taxon>
        <taxon>Alphaproteobacteria</taxon>
        <taxon>Sphingomonadales</taxon>
        <taxon>Sphingomonadaceae</taxon>
        <taxon>Sphingomonas</taxon>
    </lineage>
</organism>
<keyword evidence="2 7" id="KW-0812">Transmembrane</keyword>
<dbReference type="Pfam" id="PF00664">
    <property type="entry name" value="ABC_membrane"/>
    <property type="match status" value="1"/>
</dbReference>
<dbReference type="SMART" id="SM00382">
    <property type="entry name" value="AAA"/>
    <property type="match status" value="1"/>
</dbReference>
<keyword evidence="4 10" id="KW-0067">ATP-binding</keyword>
<keyword evidence="3" id="KW-0547">Nucleotide-binding</keyword>
<keyword evidence="11" id="KW-1185">Reference proteome</keyword>
<dbReference type="EMBL" id="JAMGBE010000003">
    <property type="protein sequence ID" value="MCL6730136.1"/>
    <property type="molecule type" value="Genomic_DNA"/>
</dbReference>
<dbReference type="InterPro" id="IPR036640">
    <property type="entry name" value="ABC1_TM_sf"/>
</dbReference>
<evidence type="ECO:0000256" key="3">
    <source>
        <dbReference type="ARBA" id="ARBA00022741"/>
    </source>
</evidence>
<dbReference type="InterPro" id="IPR003593">
    <property type="entry name" value="AAA+_ATPase"/>
</dbReference>
<dbReference type="PANTHER" id="PTHR43394">
    <property type="entry name" value="ATP-DEPENDENT PERMEASE MDL1, MITOCHONDRIAL"/>
    <property type="match status" value="1"/>
</dbReference>
<dbReference type="PANTHER" id="PTHR43394:SF1">
    <property type="entry name" value="ATP-BINDING CASSETTE SUB-FAMILY B MEMBER 10, MITOCHONDRIAL"/>
    <property type="match status" value="1"/>
</dbReference>
<accession>A0ABT0S308</accession>
<dbReference type="RefSeq" id="WP_249831638.1">
    <property type="nucleotide sequence ID" value="NZ_JAMGBE010000003.1"/>
</dbReference>